<name>A0AAV9K917_9SOLN</name>
<comment type="caution">
    <text evidence="1">The sequence shown here is derived from an EMBL/GenBank/DDBJ whole genome shotgun (WGS) entry which is preliminary data.</text>
</comment>
<reference evidence="1 2" key="1">
    <citation type="submission" date="2023-10" db="EMBL/GenBank/DDBJ databases">
        <title>Genome-Wide Identification Analysis in wild type Solanum Pinnatisectum Reveals Some Genes Defensing Phytophthora Infestans.</title>
        <authorList>
            <person name="Sun C."/>
        </authorList>
    </citation>
    <scope>NUCLEOTIDE SEQUENCE [LARGE SCALE GENOMIC DNA]</scope>
    <source>
        <strain evidence="1">LQN</strain>
        <tissue evidence="1">Leaf</tissue>
    </source>
</reference>
<evidence type="ECO:0008006" key="3">
    <source>
        <dbReference type="Google" id="ProtNLM"/>
    </source>
</evidence>
<organism evidence="1 2">
    <name type="scientific">Solanum pinnatisectum</name>
    <name type="common">tansyleaf nightshade</name>
    <dbReference type="NCBI Taxonomy" id="50273"/>
    <lineage>
        <taxon>Eukaryota</taxon>
        <taxon>Viridiplantae</taxon>
        <taxon>Streptophyta</taxon>
        <taxon>Embryophyta</taxon>
        <taxon>Tracheophyta</taxon>
        <taxon>Spermatophyta</taxon>
        <taxon>Magnoliopsida</taxon>
        <taxon>eudicotyledons</taxon>
        <taxon>Gunneridae</taxon>
        <taxon>Pentapetalae</taxon>
        <taxon>asterids</taxon>
        <taxon>lamiids</taxon>
        <taxon>Solanales</taxon>
        <taxon>Solanaceae</taxon>
        <taxon>Solanoideae</taxon>
        <taxon>Solaneae</taxon>
        <taxon>Solanum</taxon>
    </lineage>
</organism>
<dbReference type="PANTHER" id="PTHR32108">
    <property type="entry name" value="DNA-DIRECTED RNA POLYMERASE SUBUNIT ALPHA"/>
    <property type="match status" value="1"/>
</dbReference>
<dbReference type="AlphaFoldDB" id="A0AAV9K917"/>
<accession>A0AAV9K917</accession>
<dbReference type="PANTHER" id="PTHR32108:SF9">
    <property type="entry name" value="REVERSE TRANSCRIPTASE RNASE H-LIKE DOMAIN-CONTAINING PROTEIN"/>
    <property type="match status" value="1"/>
</dbReference>
<keyword evidence="2" id="KW-1185">Reference proteome</keyword>
<dbReference type="EMBL" id="JAWPEI010000011">
    <property type="protein sequence ID" value="KAK4709727.1"/>
    <property type="molecule type" value="Genomic_DNA"/>
</dbReference>
<evidence type="ECO:0000313" key="1">
    <source>
        <dbReference type="EMBL" id="KAK4709727.1"/>
    </source>
</evidence>
<protein>
    <recommendedName>
        <fullName evidence="3">Gag-pol polyprotein</fullName>
    </recommendedName>
</protein>
<sequence length="174" mass="19883">MQDTQYSIVPPQYAVYGAQPYAHPPNYPQWQAPTHQNVRPSSQNFQAPYNPHPRQGFEGGQRHVNNFMPIGESYTSLFEKLKHLNMIKPISQKYVDPYANPAIRCAYHSDALGHNIEDCRTLKREVEKIIPAKMIVVQNDDPPNVTQNQPTAPNDIHFIDMIRDGKKCDNSINS</sequence>
<evidence type="ECO:0000313" key="2">
    <source>
        <dbReference type="Proteomes" id="UP001311915"/>
    </source>
</evidence>
<gene>
    <name evidence="1" type="ORF">R3W88_004240</name>
</gene>
<dbReference type="Proteomes" id="UP001311915">
    <property type="component" value="Unassembled WGS sequence"/>
</dbReference>
<proteinExistence type="predicted"/>